<proteinExistence type="predicted"/>
<reference evidence="2" key="1">
    <citation type="journal article" date="2020" name="Stud. Mycol.">
        <title>101 Dothideomycetes genomes: a test case for predicting lifestyles and emergence of pathogens.</title>
        <authorList>
            <person name="Haridas S."/>
            <person name="Albert R."/>
            <person name="Binder M."/>
            <person name="Bloem J."/>
            <person name="Labutti K."/>
            <person name="Salamov A."/>
            <person name="Andreopoulos B."/>
            <person name="Baker S."/>
            <person name="Barry K."/>
            <person name="Bills G."/>
            <person name="Bluhm B."/>
            <person name="Cannon C."/>
            <person name="Castanera R."/>
            <person name="Culley D."/>
            <person name="Daum C."/>
            <person name="Ezra D."/>
            <person name="Gonzalez J."/>
            <person name="Henrissat B."/>
            <person name="Kuo A."/>
            <person name="Liang C."/>
            <person name="Lipzen A."/>
            <person name="Lutzoni F."/>
            <person name="Magnuson J."/>
            <person name="Mondo S."/>
            <person name="Nolan M."/>
            <person name="Ohm R."/>
            <person name="Pangilinan J."/>
            <person name="Park H.-J."/>
            <person name="Ramirez L."/>
            <person name="Alfaro M."/>
            <person name="Sun H."/>
            <person name="Tritt A."/>
            <person name="Yoshinaga Y."/>
            <person name="Zwiers L.-H."/>
            <person name="Turgeon B."/>
            <person name="Goodwin S."/>
            <person name="Spatafora J."/>
            <person name="Crous P."/>
            <person name="Grigoriev I."/>
        </authorList>
    </citation>
    <scope>NUCLEOTIDE SEQUENCE</scope>
    <source>
        <strain evidence="2">CBS 183.55</strain>
    </source>
</reference>
<evidence type="ECO:0008006" key="4">
    <source>
        <dbReference type="Google" id="ProtNLM"/>
    </source>
</evidence>
<feature type="signal peptide" evidence="1">
    <location>
        <begin position="1"/>
        <end position="30"/>
    </location>
</feature>
<keyword evidence="3" id="KW-1185">Reference proteome</keyword>
<dbReference type="Proteomes" id="UP000800082">
    <property type="component" value="Unassembled WGS sequence"/>
</dbReference>
<gene>
    <name evidence="2" type="ORF">M421DRAFT_117764</name>
</gene>
<feature type="chain" id="PRO_5025330815" description="Secreted protein" evidence="1">
    <location>
        <begin position="31"/>
        <end position="179"/>
    </location>
</feature>
<name>A0A6A5S4L6_9PLEO</name>
<dbReference type="GeneID" id="54344910"/>
<evidence type="ECO:0000256" key="1">
    <source>
        <dbReference type="SAM" id="SignalP"/>
    </source>
</evidence>
<evidence type="ECO:0000313" key="3">
    <source>
        <dbReference type="Proteomes" id="UP000800082"/>
    </source>
</evidence>
<dbReference type="RefSeq" id="XP_033454536.1">
    <property type="nucleotide sequence ID" value="XM_033587264.1"/>
</dbReference>
<evidence type="ECO:0000313" key="2">
    <source>
        <dbReference type="EMBL" id="KAF1934288.1"/>
    </source>
</evidence>
<keyword evidence="1" id="KW-0732">Signal</keyword>
<protein>
    <recommendedName>
        <fullName evidence="4">Secreted protein</fullName>
    </recommendedName>
</protein>
<organism evidence="2 3">
    <name type="scientific">Didymella exigua CBS 183.55</name>
    <dbReference type="NCBI Taxonomy" id="1150837"/>
    <lineage>
        <taxon>Eukaryota</taxon>
        <taxon>Fungi</taxon>
        <taxon>Dikarya</taxon>
        <taxon>Ascomycota</taxon>
        <taxon>Pezizomycotina</taxon>
        <taxon>Dothideomycetes</taxon>
        <taxon>Pleosporomycetidae</taxon>
        <taxon>Pleosporales</taxon>
        <taxon>Pleosporineae</taxon>
        <taxon>Didymellaceae</taxon>
        <taxon>Didymella</taxon>
    </lineage>
</organism>
<dbReference type="EMBL" id="ML978956">
    <property type="protein sequence ID" value="KAF1934288.1"/>
    <property type="molecule type" value="Genomic_DNA"/>
</dbReference>
<dbReference type="AlphaFoldDB" id="A0A6A5S4L6"/>
<accession>A0A6A5S4L6</accession>
<sequence>MLQLTFARGGGSQSALICLCSFAFVQQLFAAASSRDAFARHRLCLGRAQLDRTSPGLSSQRLRSSRLLSRNIATASPIGAAVISHFCYQLVLQIGISRCPTLPLWLHAHRPHPCQVYRGLQFADMVSQPRNLKPYYRWTLRIWTHSYALLLVRSISAIWVSAYIDWCLHMAIWIWPSSQ</sequence>